<accession>A0AA88ACV6</accession>
<keyword evidence="2" id="KW-1185">Reference proteome</keyword>
<dbReference type="AlphaFoldDB" id="A0AA88ACV6"/>
<comment type="caution">
    <text evidence="1">The sequence shown here is derived from an EMBL/GenBank/DDBJ whole genome shotgun (WGS) entry which is preliminary data.</text>
</comment>
<organism evidence="1 2">
    <name type="scientific">Ficus carica</name>
    <name type="common">Common fig</name>
    <dbReference type="NCBI Taxonomy" id="3494"/>
    <lineage>
        <taxon>Eukaryota</taxon>
        <taxon>Viridiplantae</taxon>
        <taxon>Streptophyta</taxon>
        <taxon>Embryophyta</taxon>
        <taxon>Tracheophyta</taxon>
        <taxon>Spermatophyta</taxon>
        <taxon>Magnoliopsida</taxon>
        <taxon>eudicotyledons</taxon>
        <taxon>Gunneridae</taxon>
        <taxon>Pentapetalae</taxon>
        <taxon>rosids</taxon>
        <taxon>fabids</taxon>
        <taxon>Rosales</taxon>
        <taxon>Moraceae</taxon>
        <taxon>Ficeae</taxon>
        <taxon>Ficus</taxon>
    </lineage>
</organism>
<evidence type="ECO:0000313" key="2">
    <source>
        <dbReference type="Proteomes" id="UP001187192"/>
    </source>
</evidence>
<gene>
    <name evidence="1" type="ORF">TIFTF001_018633</name>
</gene>
<protein>
    <submittedName>
        <fullName evidence="1">Uncharacterized protein</fullName>
    </submittedName>
</protein>
<proteinExistence type="predicted"/>
<sequence length="121" mass="13772">MASTTYYVAGHTRQTWWRVQESIIRIVSDMITQGSFESTGTNDILTKSLGNDEHSSRTCGQSKFVRQSHYFNITQSSRDNVEESAVKRQLAALERTIQELCTKHGINRETMTEENNAPTLD</sequence>
<dbReference type="Proteomes" id="UP001187192">
    <property type="component" value="Unassembled WGS sequence"/>
</dbReference>
<name>A0AA88ACV6_FICCA</name>
<evidence type="ECO:0000313" key="1">
    <source>
        <dbReference type="EMBL" id="GMN49470.1"/>
    </source>
</evidence>
<dbReference type="EMBL" id="BTGU01000031">
    <property type="protein sequence ID" value="GMN49470.1"/>
    <property type="molecule type" value="Genomic_DNA"/>
</dbReference>
<reference evidence="1" key="1">
    <citation type="submission" date="2023-07" db="EMBL/GenBank/DDBJ databases">
        <title>draft genome sequence of fig (Ficus carica).</title>
        <authorList>
            <person name="Takahashi T."/>
            <person name="Nishimura K."/>
        </authorList>
    </citation>
    <scope>NUCLEOTIDE SEQUENCE</scope>
</reference>